<feature type="chain" id="PRO_5047439767" description="Periplasmic heavy metal sensor" evidence="1">
    <location>
        <begin position="22"/>
        <end position="146"/>
    </location>
</feature>
<sequence>MRARWKSVTLTAVLAALASGAATWASATLVMRERQPPSLHSVVHEQLDLSAEQDRRLDAIEARFAARRPALEAEVRTANRELAAAIAASDGNTPQVQAAVDHFHAAMGDLQKATIAHVFEMRSVLTPAQAEVFDAAVVDALRADAG</sequence>
<comment type="caution">
    <text evidence="2">The sequence shown here is derived from an EMBL/GenBank/DDBJ whole genome shotgun (WGS) entry which is preliminary data.</text>
</comment>
<keyword evidence="1" id="KW-0732">Signal</keyword>
<gene>
    <name evidence="2" type="ORF">GCM10017620_06840</name>
</gene>
<proteinExistence type="predicted"/>
<dbReference type="Gene3D" id="1.20.120.1490">
    <property type="match status" value="1"/>
</dbReference>
<dbReference type="EMBL" id="BSFD01000002">
    <property type="protein sequence ID" value="GLK47711.1"/>
    <property type="molecule type" value="Genomic_DNA"/>
</dbReference>
<reference evidence="2" key="1">
    <citation type="journal article" date="2014" name="Int. J. Syst. Evol. Microbiol.">
        <title>Complete genome of a new Firmicutes species belonging to the dominant human colonic microbiota ('Ruminococcus bicirculans') reveals two chromosomes and a selective capacity to utilize plant glucans.</title>
        <authorList>
            <consortium name="NISC Comparative Sequencing Program"/>
            <person name="Wegmann U."/>
            <person name="Louis P."/>
            <person name="Goesmann A."/>
            <person name="Henrissat B."/>
            <person name="Duncan S.H."/>
            <person name="Flint H.J."/>
        </authorList>
    </citation>
    <scope>NUCLEOTIDE SEQUENCE</scope>
    <source>
        <strain evidence="2">VKM B-1499</strain>
    </source>
</reference>
<evidence type="ECO:0000313" key="3">
    <source>
        <dbReference type="Proteomes" id="UP001143509"/>
    </source>
</evidence>
<protein>
    <recommendedName>
        <fullName evidence="4">Periplasmic heavy metal sensor</fullName>
    </recommendedName>
</protein>
<dbReference type="InterPro" id="IPR025961">
    <property type="entry name" value="Metal_resist"/>
</dbReference>
<accession>A0ABQ5T7G3</accession>
<dbReference type="Pfam" id="PF13801">
    <property type="entry name" value="Metal_resist"/>
    <property type="match status" value="1"/>
</dbReference>
<dbReference type="Proteomes" id="UP001143509">
    <property type="component" value="Unassembled WGS sequence"/>
</dbReference>
<reference evidence="2" key="2">
    <citation type="submission" date="2023-01" db="EMBL/GenBank/DDBJ databases">
        <authorList>
            <person name="Sun Q."/>
            <person name="Evtushenko L."/>
        </authorList>
    </citation>
    <scope>NUCLEOTIDE SEQUENCE</scope>
    <source>
        <strain evidence="2">VKM B-1499</strain>
    </source>
</reference>
<organism evidence="2 3">
    <name type="scientific">Brevundimonas intermedia</name>
    <dbReference type="NCBI Taxonomy" id="74315"/>
    <lineage>
        <taxon>Bacteria</taxon>
        <taxon>Pseudomonadati</taxon>
        <taxon>Pseudomonadota</taxon>
        <taxon>Alphaproteobacteria</taxon>
        <taxon>Caulobacterales</taxon>
        <taxon>Caulobacteraceae</taxon>
        <taxon>Brevundimonas</taxon>
    </lineage>
</organism>
<dbReference type="RefSeq" id="WP_055808265.1">
    <property type="nucleotide sequence ID" value="NZ_BSFD01000002.1"/>
</dbReference>
<evidence type="ECO:0000256" key="1">
    <source>
        <dbReference type="SAM" id="SignalP"/>
    </source>
</evidence>
<evidence type="ECO:0008006" key="4">
    <source>
        <dbReference type="Google" id="ProtNLM"/>
    </source>
</evidence>
<name>A0ABQ5T7G3_9CAUL</name>
<feature type="signal peptide" evidence="1">
    <location>
        <begin position="1"/>
        <end position="21"/>
    </location>
</feature>
<keyword evidence="3" id="KW-1185">Reference proteome</keyword>
<evidence type="ECO:0000313" key="2">
    <source>
        <dbReference type="EMBL" id="GLK47711.1"/>
    </source>
</evidence>